<dbReference type="AlphaFoldDB" id="A0A931HD30"/>
<dbReference type="EMBL" id="JADZGI010000001">
    <property type="protein sequence ID" value="MBH0113567.1"/>
    <property type="molecule type" value="Genomic_DNA"/>
</dbReference>
<evidence type="ECO:0000313" key="5">
    <source>
        <dbReference type="Proteomes" id="UP000617634"/>
    </source>
</evidence>
<keyword evidence="2" id="KW-0732">Signal</keyword>
<dbReference type="SUPFAM" id="SSF56300">
    <property type="entry name" value="Metallo-dependent phosphatases"/>
    <property type="match status" value="1"/>
</dbReference>
<keyword evidence="5" id="KW-1185">Reference proteome</keyword>
<comment type="caution">
    <text evidence="4">The sequence shown here is derived from an EMBL/GenBank/DDBJ whole genome shotgun (WGS) entry which is preliminary data.</text>
</comment>
<dbReference type="Proteomes" id="UP000617634">
    <property type="component" value="Unassembled WGS sequence"/>
</dbReference>
<evidence type="ECO:0000256" key="2">
    <source>
        <dbReference type="SAM" id="SignalP"/>
    </source>
</evidence>
<feature type="signal peptide" evidence="2">
    <location>
        <begin position="1"/>
        <end position="18"/>
    </location>
</feature>
<organism evidence="4 5">
    <name type="scientific">Novosphingobium aureum</name>
    <dbReference type="NCBI Taxonomy" id="2792964"/>
    <lineage>
        <taxon>Bacteria</taxon>
        <taxon>Pseudomonadati</taxon>
        <taxon>Pseudomonadota</taxon>
        <taxon>Alphaproteobacteria</taxon>
        <taxon>Sphingomonadales</taxon>
        <taxon>Sphingomonadaceae</taxon>
        <taxon>Novosphingobium</taxon>
    </lineage>
</organism>
<dbReference type="Pfam" id="PF09423">
    <property type="entry name" value="PhoD"/>
    <property type="match status" value="1"/>
</dbReference>
<proteinExistence type="predicted"/>
<reference evidence="4" key="1">
    <citation type="submission" date="2020-11" db="EMBL/GenBank/DDBJ databases">
        <title>Novosphingobium aureum sp. nov., a marine bacterium isolated from sediment of a salt flat.</title>
        <authorList>
            <person name="Yoo Y."/>
            <person name="Kim J.-J."/>
        </authorList>
    </citation>
    <scope>NUCLEOTIDE SEQUENCE</scope>
    <source>
        <strain evidence="4">YJ-S2-02</strain>
    </source>
</reference>
<dbReference type="RefSeq" id="WP_197163828.1">
    <property type="nucleotide sequence ID" value="NZ_JADZGI010000001.1"/>
</dbReference>
<feature type="domain" description="PhoD-like phosphatase metallophosphatase" evidence="3">
    <location>
        <begin position="73"/>
        <end position="341"/>
    </location>
</feature>
<dbReference type="PANTHER" id="PTHR33987:SF1">
    <property type="entry name" value="CALCINEURIN-LIKE METALLO-PHOSPHOESTERASE SUPERFAMILY PROTEIN"/>
    <property type="match status" value="1"/>
</dbReference>
<dbReference type="InterPro" id="IPR018946">
    <property type="entry name" value="PhoD-like_MPP"/>
</dbReference>
<gene>
    <name evidence="4" type="ORF">I5E68_11460</name>
</gene>
<evidence type="ECO:0000313" key="4">
    <source>
        <dbReference type="EMBL" id="MBH0113567.1"/>
    </source>
</evidence>
<dbReference type="CDD" id="cd07389">
    <property type="entry name" value="MPP_PhoD"/>
    <property type="match status" value="1"/>
</dbReference>
<dbReference type="PANTHER" id="PTHR33987">
    <property type="entry name" value="CALCINEURIN-LIKE METALLO-PHOSPHOESTERASE SUPERFAMILY PROTEIN"/>
    <property type="match status" value="1"/>
</dbReference>
<feature type="region of interest" description="Disordered" evidence="1">
    <location>
        <begin position="327"/>
        <end position="347"/>
    </location>
</feature>
<evidence type="ECO:0000256" key="1">
    <source>
        <dbReference type="SAM" id="MobiDB-lite"/>
    </source>
</evidence>
<feature type="compositionally biased region" description="Basic and acidic residues" evidence="1">
    <location>
        <begin position="337"/>
        <end position="347"/>
    </location>
</feature>
<protein>
    <submittedName>
        <fullName evidence="4">Alkaline phosphatase family protein</fullName>
    </submittedName>
</protein>
<dbReference type="PROSITE" id="PS51318">
    <property type="entry name" value="TAT"/>
    <property type="match status" value="1"/>
</dbReference>
<dbReference type="InterPro" id="IPR038607">
    <property type="entry name" value="PhoD-like_sf"/>
</dbReference>
<dbReference type="InterPro" id="IPR006311">
    <property type="entry name" value="TAT_signal"/>
</dbReference>
<sequence>MISTSRRSLLSLGSSAVAAITGTAAKASTPGGDAAALLLDPYYRELEKSVELPRAAPNPVLDPTTEVTRLTFGSCNNQVRDQGFWDVIAARDPQLFLYIGDNVYGDPGWDGGADLGSLRRAYERLAAYPQFDRFRRKIPMLTVWDDHDFGFNDAGGNFPFKRWSEHIYETFWDAPEDVRSHEGAYHARIYGPEGRRLQVILLDTRVNRSTWTPPAPGEILPLPGRYILDDRPETRMLGDEQWSWLAGELARPADFRLVVSSIQVSSDAHRWEGWQLMPRQRERLHRTLAGRAGGGLALLSGDRHVGGIYCTRPDGFAQGLWEITSSSLNQPNASNEEATRREPDADRVGPMVGDANFGGVAIDWAARKLGLTLYRTDGEALLTQSIDWSA</sequence>
<dbReference type="InterPro" id="IPR029052">
    <property type="entry name" value="Metallo-depent_PP-like"/>
</dbReference>
<name>A0A931HD30_9SPHN</name>
<dbReference type="Gene3D" id="3.60.21.70">
    <property type="entry name" value="PhoD-like phosphatase"/>
    <property type="match status" value="1"/>
</dbReference>
<accession>A0A931HD30</accession>
<feature type="chain" id="PRO_5037207956" evidence="2">
    <location>
        <begin position="19"/>
        <end position="390"/>
    </location>
</feature>
<evidence type="ECO:0000259" key="3">
    <source>
        <dbReference type="Pfam" id="PF09423"/>
    </source>
</evidence>
<feature type="compositionally biased region" description="Polar residues" evidence="1">
    <location>
        <begin position="327"/>
        <end position="336"/>
    </location>
</feature>